<dbReference type="Gene3D" id="3.10.350.10">
    <property type="entry name" value="LysM domain"/>
    <property type="match status" value="1"/>
</dbReference>
<dbReference type="SUPFAM" id="SSF53850">
    <property type="entry name" value="Periplasmic binding protein-like II"/>
    <property type="match status" value="1"/>
</dbReference>
<accession>A0AA95HA92</accession>
<dbReference type="InterPro" id="IPR001320">
    <property type="entry name" value="Iontro_rcpt_C"/>
</dbReference>
<dbReference type="CDD" id="cd00118">
    <property type="entry name" value="LysM"/>
    <property type="match status" value="1"/>
</dbReference>
<sequence length="364" mass="40421">MKYLLQFTLALGLILTALETAARSPDAIKQSGELIVASRTNLPPMSFLQDNALTGIDIALANQLAQALGVKVKWYPFSNIKERETLLINKTVDVVISSYSITEERLSVVSFSDSYLDSGSALLIRKQQANLIKSYKDLANQAVAVVKNSVSETTLRSIFGDKIKLTSVESLNEAYPLLDAKQVDAIVYDKPMLDYYAAQHANVLVVKEDPIDPNQYAIGLNQQDKELLLYINAWLKTFKQSGGLDKILTRYATSSLNLDTQMTSGNTETYHIKPGDTLSSIAKAFYTDASQWVKIYRANREVIQYPNIIPAGRSIKIPDPVKSQPSKTAKGSCKEKLEALNSYKASLEKAVFEQKQKEILDHCL</sequence>
<dbReference type="Gene3D" id="3.40.190.10">
    <property type="entry name" value="Periplasmic binding protein-like II"/>
    <property type="match status" value="2"/>
</dbReference>
<feature type="domain" description="LysM" evidence="4">
    <location>
        <begin position="268"/>
        <end position="317"/>
    </location>
</feature>
<dbReference type="GO" id="GO:0015276">
    <property type="term" value="F:ligand-gated monoatomic ion channel activity"/>
    <property type="evidence" value="ECO:0007669"/>
    <property type="project" value="InterPro"/>
</dbReference>
<dbReference type="AlphaFoldDB" id="A0AA95HA92"/>
<evidence type="ECO:0000256" key="1">
    <source>
        <dbReference type="ARBA" id="ARBA00010333"/>
    </source>
</evidence>
<dbReference type="SMART" id="SM00257">
    <property type="entry name" value="LysM"/>
    <property type="match status" value="1"/>
</dbReference>
<keyword evidence="2 3" id="KW-0732">Signal</keyword>
<organism evidence="5">
    <name type="scientific">Candidatus Thiocaldithrix dubininis</name>
    <dbReference type="NCBI Taxonomy" id="3080823"/>
    <lineage>
        <taxon>Bacteria</taxon>
        <taxon>Pseudomonadati</taxon>
        <taxon>Pseudomonadota</taxon>
        <taxon>Gammaproteobacteria</taxon>
        <taxon>Thiotrichales</taxon>
        <taxon>Thiotrichaceae</taxon>
        <taxon>Candidatus Thiocaldithrix</taxon>
    </lineage>
</organism>
<name>A0AA95HA92_9GAMM</name>
<dbReference type="Pfam" id="PF01476">
    <property type="entry name" value="LysM"/>
    <property type="match status" value="1"/>
</dbReference>
<dbReference type="InterPro" id="IPR001638">
    <property type="entry name" value="Solute-binding_3/MltF_N"/>
</dbReference>
<dbReference type="KEGG" id="tdu:QJT80_07415"/>
<evidence type="ECO:0000259" key="4">
    <source>
        <dbReference type="PROSITE" id="PS51782"/>
    </source>
</evidence>
<evidence type="ECO:0000313" key="5">
    <source>
        <dbReference type="EMBL" id="WGZ92305.1"/>
    </source>
</evidence>
<dbReference type="Pfam" id="PF00497">
    <property type="entry name" value="SBP_bac_3"/>
    <property type="match status" value="1"/>
</dbReference>
<proteinExistence type="inferred from homology"/>
<gene>
    <name evidence="5" type="ORF">QJT80_07415</name>
</gene>
<evidence type="ECO:0000256" key="2">
    <source>
        <dbReference type="ARBA" id="ARBA00022729"/>
    </source>
</evidence>
<dbReference type="InterPro" id="IPR018392">
    <property type="entry name" value="LysM"/>
</dbReference>
<reference evidence="5" key="1">
    <citation type="journal article" date="2023" name="Int. J. Mol. Sci.">
        <title>Metagenomics Revealed a New Genus 'Candidatus Thiocaldithrix dubininis' gen. nov., sp. nov. and a New Species 'Candidatus Thiothrix putei' sp. nov. in the Family Thiotrichaceae, Some Members of Which Have Traits of Both Na+- and H+-Motive Energetics.</title>
        <authorList>
            <person name="Ravin N.V."/>
            <person name="Muntyan M.S."/>
            <person name="Smolyakov D.D."/>
            <person name="Rudenko T.S."/>
            <person name="Beletsky A.V."/>
            <person name="Mardanov A.V."/>
            <person name="Grabovich M.Y."/>
        </authorList>
    </citation>
    <scope>NUCLEOTIDE SEQUENCE</scope>
    <source>
        <strain evidence="5">GKL-01</strain>
    </source>
</reference>
<reference evidence="5" key="2">
    <citation type="submission" date="2023-04" db="EMBL/GenBank/DDBJ databases">
        <authorList>
            <person name="Beletskiy A.V."/>
            <person name="Mardanov A.V."/>
            <person name="Ravin N.V."/>
        </authorList>
    </citation>
    <scope>NUCLEOTIDE SEQUENCE</scope>
    <source>
        <strain evidence="5">GKL-01</strain>
    </source>
</reference>
<comment type="similarity">
    <text evidence="1">Belongs to the bacterial solute-binding protein 3 family.</text>
</comment>
<protein>
    <submittedName>
        <fullName evidence="5">Transporter substrate-binding domain-containing protein</fullName>
    </submittedName>
</protein>
<dbReference type="PANTHER" id="PTHR35936:SF19">
    <property type="entry name" value="AMINO-ACID-BINDING PROTEIN YXEM-RELATED"/>
    <property type="match status" value="1"/>
</dbReference>
<evidence type="ECO:0000256" key="3">
    <source>
        <dbReference type="SAM" id="SignalP"/>
    </source>
</evidence>
<dbReference type="GO" id="GO:0016020">
    <property type="term" value="C:membrane"/>
    <property type="evidence" value="ECO:0007669"/>
    <property type="project" value="InterPro"/>
</dbReference>
<dbReference type="SUPFAM" id="SSF54106">
    <property type="entry name" value="LysM domain"/>
    <property type="match status" value="1"/>
</dbReference>
<dbReference type="Proteomes" id="UP001300672">
    <property type="component" value="Chromosome"/>
</dbReference>
<dbReference type="SMART" id="SM00062">
    <property type="entry name" value="PBPb"/>
    <property type="match status" value="1"/>
</dbReference>
<dbReference type="CDD" id="cd13530">
    <property type="entry name" value="PBP2_peptides_like"/>
    <property type="match status" value="1"/>
</dbReference>
<feature type="chain" id="PRO_5041697190" evidence="3">
    <location>
        <begin position="23"/>
        <end position="364"/>
    </location>
</feature>
<feature type="signal peptide" evidence="3">
    <location>
        <begin position="1"/>
        <end position="22"/>
    </location>
</feature>
<dbReference type="EMBL" id="CP124755">
    <property type="protein sequence ID" value="WGZ92305.1"/>
    <property type="molecule type" value="Genomic_DNA"/>
</dbReference>
<dbReference type="PROSITE" id="PS51782">
    <property type="entry name" value="LYSM"/>
    <property type="match status" value="1"/>
</dbReference>
<dbReference type="SMART" id="SM00079">
    <property type="entry name" value="PBPe"/>
    <property type="match status" value="1"/>
</dbReference>
<dbReference type="InterPro" id="IPR036779">
    <property type="entry name" value="LysM_dom_sf"/>
</dbReference>
<dbReference type="PANTHER" id="PTHR35936">
    <property type="entry name" value="MEMBRANE-BOUND LYTIC MUREIN TRANSGLYCOSYLASE F"/>
    <property type="match status" value="1"/>
</dbReference>